<evidence type="ECO:0000313" key="4">
    <source>
        <dbReference type="Proteomes" id="UP000494206"/>
    </source>
</evidence>
<dbReference type="SUPFAM" id="SSF50729">
    <property type="entry name" value="PH domain-like"/>
    <property type="match status" value="1"/>
</dbReference>
<dbReference type="PANTHER" id="PTHR21538">
    <property type="entry name" value="ANILLIN/RHOTEKIN RTKN"/>
    <property type="match status" value="1"/>
</dbReference>
<dbReference type="CDD" id="cd01263">
    <property type="entry name" value="PH_anillin"/>
    <property type="match status" value="1"/>
</dbReference>
<dbReference type="InterPro" id="IPR051364">
    <property type="entry name" value="Cytokinesis/Rho-signaling"/>
</dbReference>
<organism evidence="3 4">
    <name type="scientific">Caenorhabditis bovis</name>
    <dbReference type="NCBI Taxonomy" id="2654633"/>
    <lineage>
        <taxon>Eukaryota</taxon>
        <taxon>Metazoa</taxon>
        <taxon>Ecdysozoa</taxon>
        <taxon>Nematoda</taxon>
        <taxon>Chromadorea</taxon>
        <taxon>Rhabditida</taxon>
        <taxon>Rhabditina</taxon>
        <taxon>Rhabditomorpha</taxon>
        <taxon>Rhabditoidea</taxon>
        <taxon>Rhabditidae</taxon>
        <taxon>Peloderinae</taxon>
        <taxon>Caenorhabditis</taxon>
    </lineage>
</organism>
<reference evidence="3 4" key="1">
    <citation type="submission" date="2020-04" db="EMBL/GenBank/DDBJ databases">
        <authorList>
            <person name="Laetsch R D."/>
            <person name="Stevens L."/>
            <person name="Kumar S."/>
            <person name="Blaxter L. M."/>
        </authorList>
    </citation>
    <scope>NUCLEOTIDE SEQUENCE [LARGE SCALE GENOMIC DNA]</scope>
</reference>
<dbReference type="PANTHER" id="PTHR21538:SF23">
    <property type="entry name" value="ANILLIN"/>
    <property type="match status" value="1"/>
</dbReference>
<evidence type="ECO:0000313" key="3">
    <source>
        <dbReference type="EMBL" id="CAB3397053.1"/>
    </source>
</evidence>
<sequence length="983" mass="112675">MNRRPSVAPPILHTPPPSTPSNNRSYKWTSMTAANCDSFVVDQTPEKKKADISWLSPSRGDTWRKNVPRGRIRNIAALFDNIAQVEVADKSEELKQSRRIRRISEPNYDKDEKILVETNFLDDSMMEGYEEEDRRREVFEDYVDSPHAKDEAYYQMTTAQHQQHQQPSYMESSHRCVTSYVHHIIGDGGDNNNFQSHNNSEARSSSIIDITPRRPSITSTRFNLIEREAKMNEANKRFSGFVTSTPQNLKCPDEASKYFGNEESIKASPSMRRERRGTQAIVVPKFEIDSPKSEKKFKAPLPKPTGTVKSMAESLENSDLGFHRKIDAAAEIAELRRNAEKNYDENSNVLDDSSDNRQTRNNVRMGISSLGYKPEDNDHDYYNMLEQRERAQEEGCQDQEDFYTIPRKYNDLNDSLPRMSSKLMRQSLPFSDIPEERTDDKIDEMFDFVEQKTCDIGDKTLERTDGYVSIDNRSNATNYHKRQMNMSNHTYQELELEKSNTRYVEHFENDGTGFTASTNSGNAPQFTRSPTLMTPHAGQSVTEYRVSEREGHAKTEKIVVNKSMTPSALATSTPLGTLAQRRGYMNNMQEDSFVSSISNMSTADKTNELRRQISKLIDMTEKTRRHIELAETALIDAKKSHLVVQELSAQRVLLVTRERLKLQLDEVKRLQALSVVRHPPPPLNRYFKSTMVISNISVYLNKNFNLRGSFAFIVALKCRTEIEATGVVTLLAHYQTRLNVIHFAEHLHFSNLPVDFVITMEVYMMKIPEYREPKKTCAAVLATKCKNLLVPSAAQRKTRPRSRNDSTISRQNAPKCDFGFCGKLTLDRDSAGDGNFYLDDVTYPLEGTVKLVSHCSSLPEAIDVEYRGFLYMYNEESLSGESVWEKFWAMLNRGIIFFWKKPEDEKTEQIPLSQIDLTKCTNDTIEPMKNTIHGKQHLFSVELLIDQTPALLEKRRVLLATESADHMNSWLNAINDTLLVLRS</sequence>
<dbReference type="OrthoDB" id="5915976at2759"/>
<gene>
    <name evidence="3" type="ORF">CBOVIS_LOCUS523</name>
</gene>
<dbReference type="InterPro" id="IPR012966">
    <property type="entry name" value="AHD"/>
</dbReference>
<proteinExistence type="predicted"/>
<dbReference type="GO" id="GO:0005826">
    <property type="term" value="C:actomyosin contractile ring"/>
    <property type="evidence" value="ECO:0007669"/>
    <property type="project" value="TreeGrafter"/>
</dbReference>
<dbReference type="InterPro" id="IPR037840">
    <property type="entry name" value="PH_Anillin"/>
</dbReference>
<dbReference type="InterPro" id="IPR011993">
    <property type="entry name" value="PH-like_dom_sf"/>
</dbReference>
<dbReference type="EMBL" id="CADEPM010000001">
    <property type="protein sequence ID" value="CAB3397053.1"/>
    <property type="molecule type" value="Genomic_DNA"/>
</dbReference>
<dbReference type="Proteomes" id="UP000494206">
    <property type="component" value="Unassembled WGS sequence"/>
</dbReference>
<keyword evidence="4" id="KW-1185">Reference proteome</keyword>
<feature type="region of interest" description="Disordered" evidence="1">
    <location>
        <begin position="1"/>
        <end position="24"/>
    </location>
</feature>
<feature type="domain" description="PH" evidence="2">
    <location>
        <begin position="863"/>
        <end position="979"/>
    </location>
</feature>
<dbReference type="GO" id="GO:0000281">
    <property type="term" value="P:mitotic cytokinesis"/>
    <property type="evidence" value="ECO:0007669"/>
    <property type="project" value="TreeGrafter"/>
</dbReference>
<accession>A0A8S1E810</accession>
<dbReference type="GO" id="GO:0031106">
    <property type="term" value="P:septin ring organization"/>
    <property type="evidence" value="ECO:0007669"/>
    <property type="project" value="TreeGrafter"/>
</dbReference>
<dbReference type="AlphaFoldDB" id="A0A8S1E810"/>
<evidence type="ECO:0000256" key="1">
    <source>
        <dbReference type="SAM" id="MobiDB-lite"/>
    </source>
</evidence>
<comment type="caution">
    <text evidence="3">The sequence shown here is derived from an EMBL/GenBank/DDBJ whole genome shotgun (WGS) entry which is preliminary data.</text>
</comment>
<protein>
    <recommendedName>
        <fullName evidence="2">PH domain-containing protein</fullName>
    </recommendedName>
</protein>
<dbReference type="Gene3D" id="2.30.29.30">
    <property type="entry name" value="Pleckstrin-homology domain (PH domain)/Phosphotyrosine-binding domain (PTB)"/>
    <property type="match status" value="1"/>
</dbReference>
<name>A0A8S1E810_9PELO</name>
<dbReference type="SMART" id="SM00233">
    <property type="entry name" value="PH"/>
    <property type="match status" value="1"/>
</dbReference>
<dbReference type="InterPro" id="IPR001849">
    <property type="entry name" value="PH_domain"/>
</dbReference>
<dbReference type="PROSITE" id="PS50003">
    <property type="entry name" value="PH_DOMAIN"/>
    <property type="match status" value="1"/>
</dbReference>
<evidence type="ECO:0000259" key="2">
    <source>
        <dbReference type="PROSITE" id="PS50003"/>
    </source>
</evidence>
<dbReference type="GO" id="GO:0000915">
    <property type="term" value="P:actomyosin contractile ring assembly"/>
    <property type="evidence" value="ECO:0007669"/>
    <property type="project" value="TreeGrafter"/>
</dbReference>
<dbReference type="Pfam" id="PF08174">
    <property type="entry name" value="Anillin"/>
    <property type="match status" value="1"/>
</dbReference>
<dbReference type="Pfam" id="PF00169">
    <property type="entry name" value="PH"/>
    <property type="match status" value="1"/>
</dbReference>